<protein>
    <submittedName>
        <fullName evidence="3">Superoxide dismutase</fullName>
    </submittedName>
</protein>
<dbReference type="InterPro" id="IPR011042">
    <property type="entry name" value="6-blade_b-propeller_TolB-like"/>
</dbReference>
<evidence type="ECO:0000256" key="1">
    <source>
        <dbReference type="SAM" id="SignalP"/>
    </source>
</evidence>
<dbReference type="PANTHER" id="PTHR31460:SF3">
    <property type="entry name" value="MESOCENTIN"/>
    <property type="match status" value="1"/>
</dbReference>
<name>A0A7K1UPV3_9NOCA</name>
<dbReference type="PROSITE" id="PS51257">
    <property type="entry name" value="PROKAR_LIPOPROTEIN"/>
    <property type="match status" value="1"/>
</dbReference>
<evidence type="ECO:0000313" key="4">
    <source>
        <dbReference type="Proteomes" id="UP000466794"/>
    </source>
</evidence>
<dbReference type="PANTHER" id="PTHR31460">
    <property type="match status" value="1"/>
</dbReference>
<proteinExistence type="predicted"/>
<dbReference type="InterPro" id="IPR013658">
    <property type="entry name" value="SGL"/>
</dbReference>
<sequence length="334" mass="35068">MPHPIRRWAAPAASVLLLALAACGNGDATTPSPAADHITTAYELPDGAYPESLTADPRTGDVYASSFLTGAVYRATPGNPKAETFLPAGTDGRTTANGVKVDAAGRLWVIDHTTGVALYDTGTRALLARFEQPAADKPFLNDLVITPDGSVYLTDSGRPVVYRIAPEQIADALAHGGHGGELRVFADLGAAKDPAAQQPMVLNGLAADDAGRFLIVVDMTNGELYRVSTVAQAAIRRVTVTGDGNALNGDGLELHGDTLWVVHNKDNAVSRWQLGEDGTKAELRHRVTDPALDIPTSIVHTGGHALVTVSQFDKNGPYGAGTPAPFRIVEITQL</sequence>
<feature type="domain" description="SMP-30/Gluconolactonase/LRE-like region" evidence="2">
    <location>
        <begin position="50"/>
        <end position="305"/>
    </location>
</feature>
<reference evidence="3 4" key="1">
    <citation type="submission" date="2019-12" db="EMBL/GenBank/DDBJ databases">
        <title>Nocardia sp. nov. ET3-3 isolated from soil.</title>
        <authorList>
            <person name="Kanchanasin P."/>
            <person name="Tanasupawat S."/>
            <person name="Yuki M."/>
            <person name="Kudo T."/>
        </authorList>
    </citation>
    <scope>NUCLEOTIDE SEQUENCE [LARGE SCALE GENOMIC DNA]</scope>
    <source>
        <strain evidence="3 4">ET3-3</strain>
    </source>
</reference>
<dbReference type="EMBL" id="WRPP01000001">
    <property type="protein sequence ID" value="MVU76354.1"/>
    <property type="molecule type" value="Genomic_DNA"/>
</dbReference>
<evidence type="ECO:0000259" key="2">
    <source>
        <dbReference type="Pfam" id="PF08450"/>
    </source>
</evidence>
<comment type="caution">
    <text evidence="3">The sequence shown here is derived from an EMBL/GenBank/DDBJ whole genome shotgun (WGS) entry which is preliminary data.</text>
</comment>
<dbReference type="Gene3D" id="2.120.10.30">
    <property type="entry name" value="TolB, C-terminal domain"/>
    <property type="match status" value="1"/>
</dbReference>
<feature type="signal peptide" evidence="1">
    <location>
        <begin position="1"/>
        <end position="28"/>
    </location>
</feature>
<keyword evidence="1" id="KW-0732">Signal</keyword>
<dbReference type="SUPFAM" id="SSF63829">
    <property type="entry name" value="Calcium-dependent phosphotriesterase"/>
    <property type="match status" value="1"/>
</dbReference>
<dbReference type="InterPro" id="IPR053224">
    <property type="entry name" value="Sensory_adhesion_molecule"/>
</dbReference>
<dbReference type="RefSeq" id="WP_157355102.1">
    <property type="nucleotide sequence ID" value="NZ_WRPP01000001.1"/>
</dbReference>
<dbReference type="Proteomes" id="UP000466794">
    <property type="component" value="Unassembled WGS sequence"/>
</dbReference>
<dbReference type="AlphaFoldDB" id="A0A7K1UPV3"/>
<accession>A0A7K1UPV3</accession>
<organism evidence="3 4">
    <name type="scientific">Nocardia terrae</name>
    <dbReference type="NCBI Taxonomy" id="2675851"/>
    <lineage>
        <taxon>Bacteria</taxon>
        <taxon>Bacillati</taxon>
        <taxon>Actinomycetota</taxon>
        <taxon>Actinomycetes</taxon>
        <taxon>Mycobacteriales</taxon>
        <taxon>Nocardiaceae</taxon>
        <taxon>Nocardia</taxon>
    </lineage>
</organism>
<gene>
    <name evidence="3" type="ORF">GPX89_03740</name>
</gene>
<keyword evidence="4" id="KW-1185">Reference proteome</keyword>
<dbReference type="Pfam" id="PF08450">
    <property type="entry name" value="SGL"/>
    <property type="match status" value="1"/>
</dbReference>
<feature type="chain" id="PRO_5039166556" evidence="1">
    <location>
        <begin position="29"/>
        <end position="334"/>
    </location>
</feature>
<evidence type="ECO:0000313" key="3">
    <source>
        <dbReference type="EMBL" id="MVU76354.1"/>
    </source>
</evidence>